<dbReference type="InterPro" id="IPR055225">
    <property type="entry name" value="DNAJC11-like_beta-barrel"/>
</dbReference>
<dbReference type="PROSITE" id="PS50076">
    <property type="entry name" value="DNAJ_2"/>
    <property type="match status" value="1"/>
</dbReference>
<dbReference type="Gene3D" id="1.10.287.110">
    <property type="entry name" value="DnaJ domain"/>
    <property type="match status" value="1"/>
</dbReference>
<reference evidence="3 4" key="1">
    <citation type="submission" date="2019-02" db="EMBL/GenBank/DDBJ databases">
        <title>Genome sequencing of the rare red list fungi Bondarzewia mesenterica.</title>
        <authorList>
            <person name="Buettner E."/>
            <person name="Kellner H."/>
        </authorList>
    </citation>
    <scope>NUCLEOTIDE SEQUENCE [LARGE SCALE GENOMIC DNA]</scope>
    <source>
        <strain evidence="3 4">DSM 108281</strain>
    </source>
</reference>
<dbReference type="AlphaFoldDB" id="A0A4S4M567"/>
<evidence type="ECO:0000256" key="1">
    <source>
        <dbReference type="ARBA" id="ARBA00023186"/>
    </source>
</evidence>
<dbReference type="SUPFAM" id="SSF46565">
    <property type="entry name" value="Chaperone J-domain"/>
    <property type="match status" value="1"/>
</dbReference>
<dbReference type="OrthoDB" id="10250354at2759"/>
<dbReference type="InterPro" id="IPR024586">
    <property type="entry name" value="DnaJ-like_C11_C"/>
</dbReference>
<dbReference type="PANTHER" id="PTHR44157">
    <property type="entry name" value="DNAJ HOMOLOG SUBFAMILY C MEMBER 11"/>
    <property type="match status" value="1"/>
</dbReference>
<evidence type="ECO:0000259" key="2">
    <source>
        <dbReference type="PROSITE" id="PS50076"/>
    </source>
</evidence>
<dbReference type="InterPro" id="IPR036869">
    <property type="entry name" value="J_dom_sf"/>
</dbReference>
<proteinExistence type="predicted"/>
<dbReference type="SMART" id="SM00271">
    <property type="entry name" value="DnaJ"/>
    <property type="match status" value="1"/>
</dbReference>
<feature type="domain" description="J" evidence="2">
    <location>
        <begin position="21"/>
        <end position="89"/>
    </location>
</feature>
<accession>A0A4S4M567</accession>
<dbReference type="GO" id="GO:0005739">
    <property type="term" value="C:mitochondrion"/>
    <property type="evidence" value="ECO:0007669"/>
    <property type="project" value="GOC"/>
</dbReference>
<dbReference type="EMBL" id="SGPL01000040">
    <property type="protein sequence ID" value="THH19608.1"/>
    <property type="molecule type" value="Genomic_DNA"/>
</dbReference>
<evidence type="ECO:0000313" key="3">
    <source>
        <dbReference type="EMBL" id="THH19608.1"/>
    </source>
</evidence>
<dbReference type="Pfam" id="PF22774">
    <property type="entry name" value="DNAJC11_beta-barrel"/>
    <property type="match status" value="1"/>
</dbReference>
<dbReference type="InterPro" id="IPR052243">
    <property type="entry name" value="Mito_inner_membrane_organizer"/>
</dbReference>
<dbReference type="GO" id="GO:0042407">
    <property type="term" value="P:cristae formation"/>
    <property type="evidence" value="ECO:0007669"/>
    <property type="project" value="TreeGrafter"/>
</dbReference>
<organism evidence="3 4">
    <name type="scientific">Bondarzewia mesenterica</name>
    <dbReference type="NCBI Taxonomy" id="1095465"/>
    <lineage>
        <taxon>Eukaryota</taxon>
        <taxon>Fungi</taxon>
        <taxon>Dikarya</taxon>
        <taxon>Basidiomycota</taxon>
        <taxon>Agaricomycotina</taxon>
        <taxon>Agaricomycetes</taxon>
        <taxon>Russulales</taxon>
        <taxon>Bondarzewiaceae</taxon>
        <taxon>Bondarzewia</taxon>
    </lineage>
</organism>
<comment type="caution">
    <text evidence="3">The sequence shown here is derived from an EMBL/GenBank/DDBJ whole genome shotgun (WGS) entry which is preliminary data.</text>
</comment>
<keyword evidence="4" id="KW-1185">Reference proteome</keyword>
<sequence>MSLPENGVSSPRQTPFHEKDFLYSVLNLPRTASDNEIRERYRTLSVVFHPDKQRDDTTKATANKRFLEIQKAYEVLSDPFSRQVYDILGYESLNLTWPPELRSKPRDEVRLCDRPNVLLPLRAREIDEKTKVFITSRIAQGKPGSDSLELGGGNVLGTIRHQYSPRLDFEVGVIDYGGATASLLRSHFVNVKGVYHSDDGTFIAQTTLSPRLRPVFPPLTLSYSRRLFRKSFTEGVLVLHTGSQPYLAINVVSPIPFNLTYHPENQEKSSSSTNPGSVSGLGVGLRHWSYGVTLAGMGTCLRTECGVIFSELKMEAKLVMQLGLAGFSWVFSGAWGNEQGGVTTTVGLSAAGVELKLDLTYLGQQLSVPITVADDYDASLGLITAVVPTTAFVLAYQLILKPRRRDNEQRKFYRAARREFVEERSSVRREVEETISLLKDAARKHMQVEKATEGLVILEAIYGPMDSDPEARDLEVDVTVPIQALVHKGQLNIPGHRPKSGLQGFYDPAPTCAKALKIRYTFLGRMHYAEIPDYVPVVLPLEVFSLSAQPVQTTSSTLCKPIVLPLDHSPLSTAALLRFVPGNSSHLLVTCGDLS</sequence>
<dbReference type="PANTHER" id="PTHR44157:SF1">
    <property type="entry name" value="DNAJ HOMOLOG SUBFAMILY C MEMBER 11"/>
    <property type="match status" value="1"/>
</dbReference>
<name>A0A4S4M567_9AGAM</name>
<dbReference type="CDD" id="cd06257">
    <property type="entry name" value="DnaJ"/>
    <property type="match status" value="1"/>
</dbReference>
<dbReference type="Proteomes" id="UP000310158">
    <property type="component" value="Unassembled WGS sequence"/>
</dbReference>
<dbReference type="InterPro" id="IPR001623">
    <property type="entry name" value="DnaJ_domain"/>
</dbReference>
<dbReference type="PRINTS" id="PR00625">
    <property type="entry name" value="JDOMAIN"/>
</dbReference>
<dbReference type="Pfam" id="PF11875">
    <property type="entry name" value="DnaJ-like_C11_C"/>
    <property type="match status" value="1"/>
</dbReference>
<protein>
    <recommendedName>
        <fullName evidence="2">J domain-containing protein</fullName>
    </recommendedName>
</protein>
<dbReference type="Pfam" id="PF00226">
    <property type="entry name" value="DnaJ"/>
    <property type="match status" value="1"/>
</dbReference>
<evidence type="ECO:0000313" key="4">
    <source>
        <dbReference type="Proteomes" id="UP000310158"/>
    </source>
</evidence>
<gene>
    <name evidence="3" type="ORF">EW146_g1595</name>
</gene>
<keyword evidence="1" id="KW-0143">Chaperone</keyword>